<dbReference type="PROSITE" id="PS50059">
    <property type="entry name" value="FKBP_PPIASE"/>
    <property type="match status" value="1"/>
</dbReference>
<evidence type="ECO:0000256" key="8">
    <source>
        <dbReference type="SAM" id="SignalP"/>
    </source>
</evidence>
<keyword evidence="7" id="KW-0175">Coiled coil</keyword>
<evidence type="ECO:0000256" key="1">
    <source>
        <dbReference type="ARBA" id="ARBA00000971"/>
    </source>
</evidence>
<reference evidence="10 11" key="1">
    <citation type="submission" date="2019-06" db="EMBL/GenBank/DDBJ databases">
        <title>Draft genome of Aliikangiella marina GYP-15.</title>
        <authorList>
            <person name="Wang G."/>
        </authorList>
    </citation>
    <scope>NUCLEOTIDE SEQUENCE [LARGE SCALE GENOMIC DNA]</scope>
    <source>
        <strain evidence="10 11">GYP-15</strain>
    </source>
</reference>
<keyword evidence="4 5" id="KW-0413">Isomerase</keyword>
<dbReference type="InterPro" id="IPR000774">
    <property type="entry name" value="PPIase_FKBP_N"/>
</dbReference>
<dbReference type="OrthoDB" id="9814548at2"/>
<comment type="similarity">
    <text evidence="2 6">Belongs to the FKBP-type PPIase family.</text>
</comment>
<keyword evidence="3 5" id="KW-0697">Rotamase</keyword>
<protein>
    <recommendedName>
        <fullName evidence="6">Peptidyl-prolyl cis-trans isomerase</fullName>
        <ecNumber evidence="6">5.2.1.8</ecNumber>
    </recommendedName>
</protein>
<evidence type="ECO:0000256" key="6">
    <source>
        <dbReference type="RuleBase" id="RU003915"/>
    </source>
</evidence>
<evidence type="ECO:0000259" key="9">
    <source>
        <dbReference type="PROSITE" id="PS50059"/>
    </source>
</evidence>
<gene>
    <name evidence="10" type="ORF">FLL45_12405</name>
</gene>
<feature type="chain" id="PRO_5021919365" description="Peptidyl-prolyl cis-trans isomerase" evidence="8">
    <location>
        <begin position="23"/>
        <end position="259"/>
    </location>
</feature>
<evidence type="ECO:0000256" key="5">
    <source>
        <dbReference type="PROSITE-ProRule" id="PRU00277"/>
    </source>
</evidence>
<dbReference type="GO" id="GO:0003755">
    <property type="term" value="F:peptidyl-prolyl cis-trans isomerase activity"/>
    <property type="evidence" value="ECO:0007669"/>
    <property type="project" value="UniProtKB-UniRule"/>
</dbReference>
<dbReference type="Proteomes" id="UP000317839">
    <property type="component" value="Unassembled WGS sequence"/>
</dbReference>
<sequence>MKYKIAALAVGLLLAGCQQQDAAQTEKKAEAEQTQEKTALVSDVDKMAYALGADMANTVKRISGEYKAVTMSDEALLRGFSEALKGQSALQEEEIRQQVMIFQQKLQFAQQQKMQEEAAKRDEENTAFMAKKDAEGYTKTESGLRYKVLTEAAEGAAVPAATDKVKVHYTGRLIDDSVFDSSVERDQPFEFSLTGGVIQGWLEGVKLMPVGSKYQFVIPPELGYGPRGNSRIPGNSILVFDVELLEIVQPKEATPSAKE</sequence>
<dbReference type="EC" id="5.2.1.8" evidence="6"/>
<dbReference type="EMBL" id="VIKR01000003">
    <property type="protein sequence ID" value="TQV73668.1"/>
    <property type="molecule type" value="Genomic_DNA"/>
</dbReference>
<organism evidence="10 11">
    <name type="scientific">Aliikangiella marina</name>
    <dbReference type="NCBI Taxonomy" id="1712262"/>
    <lineage>
        <taxon>Bacteria</taxon>
        <taxon>Pseudomonadati</taxon>
        <taxon>Pseudomonadota</taxon>
        <taxon>Gammaproteobacteria</taxon>
        <taxon>Oceanospirillales</taxon>
        <taxon>Pleioneaceae</taxon>
        <taxon>Aliikangiella</taxon>
    </lineage>
</organism>
<dbReference type="InterPro" id="IPR001179">
    <property type="entry name" value="PPIase_FKBP_dom"/>
</dbReference>
<dbReference type="RefSeq" id="WP_142942376.1">
    <property type="nucleotide sequence ID" value="NZ_VIKR01000003.1"/>
</dbReference>
<evidence type="ECO:0000256" key="3">
    <source>
        <dbReference type="ARBA" id="ARBA00023110"/>
    </source>
</evidence>
<feature type="signal peptide" evidence="8">
    <location>
        <begin position="1"/>
        <end position="22"/>
    </location>
</feature>
<keyword evidence="8" id="KW-0732">Signal</keyword>
<keyword evidence="11" id="KW-1185">Reference proteome</keyword>
<dbReference type="Pfam" id="PF01346">
    <property type="entry name" value="FKBP_N"/>
    <property type="match status" value="1"/>
</dbReference>
<evidence type="ECO:0000256" key="4">
    <source>
        <dbReference type="ARBA" id="ARBA00023235"/>
    </source>
</evidence>
<dbReference type="FunFam" id="3.10.50.40:FF:000006">
    <property type="entry name" value="Peptidyl-prolyl cis-trans isomerase"/>
    <property type="match status" value="1"/>
</dbReference>
<dbReference type="Pfam" id="PF00254">
    <property type="entry name" value="FKBP_C"/>
    <property type="match status" value="1"/>
</dbReference>
<dbReference type="PANTHER" id="PTHR43811:SF19">
    <property type="entry name" value="39 KDA FK506-BINDING NUCLEAR PROTEIN"/>
    <property type="match status" value="1"/>
</dbReference>
<comment type="caution">
    <text evidence="10">The sequence shown here is derived from an EMBL/GenBank/DDBJ whole genome shotgun (WGS) entry which is preliminary data.</text>
</comment>
<proteinExistence type="inferred from homology"/>
<dbReference type="Gene3D" id="3.10.50.40">
    <property type="match status" value="1"/>
</dbReference>
<dbReference type="SUPFAM" id="SSF54534">
    <property type="entry name" value="FKBP-like"/>
    <property type="match status" value="1"/>
</dbReference>
<evidence type="ECO:0000313" key="10">
    <source>
        <dbReference type="EMBL" id="TQV73668.1"/>
    </source>
</evidence>
<dbReference type="InterPro" id="IPR036944">
    <property type="entry name" value="PPIase_FKBP_N_sf"/>
</dbReference>
<dbReference type="InterPro" id="IPR046357">
    <property type="entry name" value="PPIase_dom_sf"/>
</dbReference>
<evidence type="ECO:0000256" key="2">
    <source>
        <dbReference type="ARBA" id="ARBA00006577"/>
    </source>
</evidence>
<dbReference type="Gene3D" id="1.10.287.460">
    <property type="entry name" value="Peptidyl-prolyl cis-trans isomerase, FKBP-type, N-terminal domain"/>
    <property type="match status" value="1"/>
</dbReference>
<feature type="domain" description="PPIase FKBP-type" evidence="9">
    <location>
        <begin position="162"/>
        <end position="248"/>
    </location>
</feature>
<feature type="coiled-coil region" evidence="7">
    <location>
        <begin position="92"/>
        <end position="126"/>
    </location>
</feature>
<accession>A0A545T909</accession>
<name>A0A545T909_9GAMM</name>
<comment type="catalytic activity">
    <reaction evidence="1 5 6">
        <text>[protein]-peptidylproline (omega=180) = [protein]-peptidylproline (omega=0)</text>
        <dbReference type="Rhea" id="RHEA:16237"/>
        <dbReference type="Rhea" id="RHEA-COMP:10747"/>
        <dbReference type="Rhea" id="RHEA-COMP:10748"/>
        <dbReference type="ChEBI" id="CHEBI:83833"/>
        <dbReference type="ChEBI" id="CHEBI:83834"/>
        <dbReference type="EC" id="5.2.1.8"/>
    </reaction>
</comment>
<dbReference type="PROSITE" id="PS51257">
    <property type="entry name" value="PROKAR_LIPOPROTEIN"/>
    <property type="match status" value="1"/>
</dbReference>
<dbReference type="PANTHER" id="PTHR43811">
    <property type="entry name" value="FKBP-TYPE PEPTIDYL-PROLYL CIS-TRANS ISOMERASE FKPA"/>
    <property type="match status" value="1"/>
</dbReference>
<dbReference type="GO" id="GO:0006457">
    <property type="term" value="P:protein folding"/>
    <property type="evidence" value="ECO:0007669"/>
    <property type="project" value="InterPro"/>
</dbReference>
<evidence type="ECO:0000313" key="11">
    <source>
        <dbReference type="Proteomes" id="UP000317839"/>
    </source>
</evidence>
<dbReference type="AlphaFoldDB" id="A0A545T909"/>
<evidence type="ECO:0000256" key="7">
    <source>
        <dbReference type="SAM" id="Coils"/>
    </source>
</evidence>